<feature type="region of interest" description="Disordered" evidence="1">
    <location>
        <begin position="48"/>
        <end position="73"/>
    </location>
</feature>
<proteinExistence type="predicted"/>
<evidence type="ECO:0000313" key="2">
    <source>
        <dbReference type="EMBL" id="QTH22336.1"/>
    </source>
</evidence>
<evidence type="ECO:0000256" key="1">
    <source>
        <dbReference type="SAM" id="MobiDB-lite"/>
    </source>
</evidence>
<dbReference type="InterPro" id="IPR006522">
    <property type="entry name" value="Phage_virion_morphogenesis"/>
</dbReference>
<organism evidence="2 3">
    <name type="scientific">Rhizorhabdus wittichii</name>
    <dbReference type="NCBI Taxonomy" id="160791"/>
    <lineage>
        <taxon>Bacteria</taxon>
        <taxon>Pseudomonadati</taxon>
        <taxon>Pseudomonadota</taxon>
        <taxon>Alphaproteobacteria</taxon>
        <taxon>Sphingomonadales</taxon>
        <taxon>Sphingomonadaceae</taxon>
        <taxon>Rhizorhabdus</taxon>
    </lineage>
</organism>
<protein>
    <submittedName>
        <fullName evidence="2">Phage virion morphogenesis protein</fullName>
    </submittedName>
</protein>
<accession>A0A975HEC5</accession>
<dbReference type="AlphaFoldDB" id="A0A975HEC5"/>
<dbReference type="RefSeq" id="WP_208633204.1">
    <property type="nucleotide sequence ID" value="NZ_CP059319.1"/>
</dbReference>
<evidence type="ECO:0000313" key="3">
    <source>
        <dbReference type="Proteomes" id="UP000664914"/>
    </source>
</evidence>
<dbReference type="Pfam" id="PF05069">
    <property type="entry name" value="Phage_tail_S"/>
    <property type="match status" value="1"/>
</dbReference>
<reference evidence="2" key="1">
    <citation type="submission" date="2020-07" db="EMBL/GenBank/DDBJ databases">
        <authorList>
            <person name="Camacho E."/>
        </authorList>
    </citation>
    <scope>NUCLEOTIDE SEQUENCE</scope>
    <source>
        <strain evidence="2">MPO218</strain>
    </source>
</reference>
<gene>
    <name evidence="2" type="ORF">HRJ34_02045</name>
</gene>
<dbReference type="NCBIfam" id="TIGR01635">
    <property type="entry name" value="tail_comp_S"/>
    <property type="match status" value="1"/>
</dbReference>
<dbReference type="Proteomes" id="UP000664914">
    <property type="component" value="Chromosome"/>
</dbReference>
<sequence length="159" mass="17504">MADGADLEQLHGWIGDMLASLAPGARRRMALRIAKEIRRANADRIGAQVQPDGTPFTPRKPQKGSRGRVGTIKQRRQARKMFAQLRQFRNLSAEASPDEAVVGFRSPAVARVHQLGLRDRVSRNANAPEYDYPERVVLGFAAGDPGRVLDLLLAELDPA</sequence>
<name>A0A975HEC5_9SPHN</name>
<dbReference type="EMBL" id="CP059319">
    <property type="protein sequence ID" value="QTH22336.1"/>
    <property type="molecule type" value="Genomic_DNA"/>
</dbReference>
<reference evidence="2" key="2">
    <citation type="submission" date="2021-04" db="EMBL/GenBank/DDBJ databases">
        <title>Isolation and genomic analysis of the ibuprofen-degrading bacterium Sphingomonas strain MPO218.</title>
        <authorList>
            <person name="Aulestia M."/>
            <person name="Flores A."/>
            <person name="Mangas E.L."/>
            <person name="Perez-Pulido A.J."/>
            <person name="Santero E."/>
            <person name="Camacho E.M."/>
        </authorList>
    </citation>
    <scope>NUCLEOTIDE SEQUENCE</scope>
    <source>
        <strain evidence="2">MPO218</strain>
    </source>
</reference>